<dbReference type="CDD" id="cd18809">
    <property type="entry name" value="SF1_C_RecD"/>
    <property type="match status" value="1"/>
</dbReference>
<dbReference type="PANTHER" id="PTHR47642">
    <property type="entry name" value="ATP-DEPENDENT DNA HELICASE"/>
    <property type="match status" value="1"/>
</dbReference>
<dbReference type="Pfam" id="PF21530">
    <property type="entry name" value="Pif1_2B_dom"/>
    <property type="match status" value="1"/>
</dbReference>
<protein>
    <recommendedName>
        <fullName evidence="1">AAA+ ATPase domain-containing protein</fullName>
    </recommendedName>
</protein>
<dbReference type="STRING" id="1798525.A3G90_03825"/>
<dbReference type="SUPFAM" id="SSF52540">
    <property type="entry name" value="P-loop containing nucleoside triphosphate hydrolases"/>
    <property type="match status" value="2"/>
</dbReference>
<dbReference type="Gene3D" id="1.10.10.1390">
    <property type="entry name" value="ATP-dependent DNA helicase RecQ"/>
    <property type="match status" value="1"/>
</dbReference>
<gene>
    <name evidence="2" type="ORF">A3G90_03825</name>
</gene>
<dbReference type="Gene3D" id="2.30.30.940">
    <property type="match status" value="1"/>
</dbReference>
<dbReference type="InterPro" id="IPR049163">
    <property type="entry name" value="Pif1-like_2B_dom"/>
</dbReference>
<dbReference type="CDD" id="cd18037">
    <property type="entry name" value="DEXSc_Pif1_like"/>
    <property type="match status" value="1"/>
</dbReference>
<name>A0A1F6FHS9_9BACT</name>
<accession>A0A1F6FHS9</accession>
<dbReference type="SMART" id="SM00382">
    <property type="entry name" value="AAA"/>
    <property type="match status" value="1"/>
</dbReference>
<dbReference type="InterPro" id="IPR051055">
    <property type="entry name" value="PIF1_helicase"/>
</dbReference>
<sequence length="572" mass="63379">MTQETALSILKTGANVFLTGEPGSGKTYVINQYIAWLEAAGLRAAVTASTGIAATHIGGLTIHSWSGVGTRDSLNAYELDQIATKEKLVKRIKKTNVLIIDEISMLDGKLLDMVDIICRTIRQSTEAFGGMQVVCVGDFFQLPPIARQGEMMRYAFESRAWENTRPLVCYITEQFRQEDELLLSLLSSIRRGEIEEDHYTLLNEQTSIDYEDIEPTRLYTHNADVDAVNATKLGELKTPVKSYKMAARGNKIMQESLMRNCLSPAMLHLKEDAMVMCTKNNFEAGYVNGTLARVVGFDSYAGNPIIETADKRRITIEPVSWEVAEEGKILASIEQLPLRLAWAITVHKSQGMSLDAAEVDLSKSFVYGQGYVALSRVRSLAGLKVLGMNANALMVDPKIIAQDARFMAESDAAEETFAEMEADELETLHTQFVIASGGSLPTDEAVAKAKTPAQRMEKVNTYAETKRLLTELGSIAAVAKAREFTPATILTHIETMVENGELTKAELEVVAEKEPGWTKKAKSDIFKAIDEHGAEKLKPLFEATKEKYDYMLIRLARALYETNSDIQDEVVF</sequence>
<dbReference type="Gene3D" id="3.40.50.300">
    <property type="entry name" value="P-loop containing nucleotide triphosphate hydrolases"/>
    <property type="match status" value="2"/>
</dbReference>
<dbReference type="GO" id="GO:0000723">
    <property type="term" value="P:telomere maintenance"/>
    <property type="evidence" value="ECO:0007669"/>
    <property type="project" value="InterPro"/>
</dbReference>
<evidence type="ECO:0000313" key="3">
    <source>
        <dbReference type="Proteomes" id="UP000177325"/>
    </source>
</evidence>
<dbReference type="Pfam" id="PF05970">
    <property type="entry name" value="PIF1"/>
    <property type="match status" value="1"/>
</dbReference>
<dbReference type="EMBL" id="MFMM01000001">
    <property type="protein sequence ID" value="OGG85420.1"/>
    <property type="molecule type" value="Genomic_DNA"/>
</dbReference>
<dbReference type="InterPro" id="IPR029491">
    <property type="entry name" value="Helicase_HTH"/>
</dbReference>
<dbReference type="AlphaFoldDB" id="A0A1F6FHS9"/>
<dbReference type="Pfam" id="PF14493">
    <property type="entry name" value="HTH_40"/>
    <property type="match status" value="1"/>
</dbReference>
<proteinExistence type="predicted"/>
<dbReference type="InterPro" id="IPR010285">
    <property type="entry name" value="DNA_helicase_pif1-like_DEAD"/>
</dbReference>
<organism evidence="2 3">
    <name type="scientific">Candidatus Kaiserbacteria bacterium RIFCSPLOWO2_12_FULL_45_26</name>
    <dbReference type="NCBI Taxonomy" id="1798525"/>
    <lineage>
        <taxon>Bacteria</taxon>
        <taxon>Candidatus Kaiseribacteriota</taxon>
    </lineage>
</organism>
<evidence type="ECO:0000259" key="1">
    <source>
        <dbReference type="SMART" id="SM00382"/>
    </source>
</evidence>
<evidence type="ECO:0000313" key="2">
    <source>
        <dbReference type="EMBL" id="OGG85420.1"/>
    </source>
</evidence>
<dbReference type="Proteomes" id="UP000177325">
    <property type="component" value="Unassembled WGS sequence"/>
</dbReference>
<feature type="domain" description="AAA+ ATPase" evidence="1">
    <location>
        <begin position="12"/>
        <end position="167"/>
    </location>
</feature>
<comment type="caution">
    <text evidence="2">The sequence shown here is derived from an EMBL/GenBank/DDBJ whole genome shotgun (WGS) entry which is preliminary data.</text>
</comment>
<reference evidence="2 3" key="1">
    <citation type="journal article" date="2016" name="Nat. Commun.">
        <title>Thousands of microbial genomes shed light on interconnected biogeochemical processes in an aquifer system.</title>
        <authorList>
            <person name="Anantharaman K."/>
            <person name="Brown C.T."/>
            <person name="Hug L.A."/>
            <person name="Sharon I."/>
            <person name="Castelle C.J."/>
            <person name="Probst A.J."/>
            <person name="Thomas B.C."/>
            <person name="Singh A."/>
            <person name="Wilkins M.J."/>
            <person name="Karaoz U."/>
            <person name="Brodie E.L."/>
            <person name="Williams K.H."/>
            <person name="Hubbard S.S."/>
            <person name="Banfield J.F."/>
        </authorList>
    </citation>
    <scope>NUCLEOTIDE SEQUENCE [LARGE SCALE GENOMIC DNA]</scope>
</reference>
<dbReference type="PANTHER" id="PTHR47642:SF7">
    <property type="entry name" value="ATP-DEPENDENT DNA HELICASE PIF1"/>
    <property type="match status" value="1"/>
</dbReference>
<dbReference type="InterPro" id="IPR027417">
    <property type="entry name" value="P-loop_NTPase"/>
</dbReference>
<dbReference type="GO" id="GO:0006281">
    <property type="term" value="P:DNA repair"/>
    <property type="evidence" value="ECO:0007669"/>
    <property type="project" value="InterPro"/>
</dbReference>
<dbReference type="InterPro" id="IPR003593">
    <property type="entry name" value="AAA+_ATPase"/>
</dbReference>
<dbReference type="GO" id="GO:0003678">
    <property type="term" value="F:DNA helicase activity"/>
    <property type="evidence" value="ECO:0007669"/>
    <property type="project" value="InterPro"/>
</dbReference>